<dbReference type="PANTHER" id="PTHR31424">
    <property type="entry name" value="PROTEIN CBG23806"/>
    <property type="match status" value="1"/>
</dbReference>
<organism evidence="1 2">
    <name type="scientific">Caenorhabditis japonica</name>
    <dbReference type="NCBI Taxonomy" id="281687"/>
    <lineage>
        <taxon>Eukaryota</taxon>
        <taxon>Metazoa</taxon>
        <taxon>Ecdysozoa</taxon>
        <taxon>Nematoda</taxon>
        <taxon>Chromadorea</taxon>
        <taxon>Rhabditida</taxon>
        <taxon>Rhabditina</taxon>
        <taxon>Rhabditomorpha</taxon>
        <taxon>Rhabditoidea</taxon>
        <taxon>Rhabditidae</taxon>
        <taxon>Peloderinae</taxon>
        <taxon>Caenorhabditis</taxon>
    </lineage>
</organism>
<keyword evidence="2" id="KW-1185">Reference proteome</keyword>
<evidence type="ECO:0000313" key="2">
    <source>
        <dbReference type="Proteomes" id="UP000005237"/>
    </source>
</evidence>
<dbReference type="Proteomes" id="UP000005237">
    <property type="component" value="Unassembled WGS sequence"/>
</dbReference>
<accession>A0A8R1I923</accession>
<dbReference type="EnsemblMetazoa" id="CJA27348.1">
    <property type="protein sequence ID" value="CJA27348.1"/>
    <property type="gene ID" value="WBGene00182920"/>
</dbReference>
<evidence type="ECO:0000313" key="1">
    <source>
        <dbReference type="EnsemblMetazoa" id="CJA27348.1"/>
    </source>
</evidence>
<dbReference type="AlphaFoldDB" id="A0A8R1I923"/>
<dbReference type="PANTHER" id="PTHR31424:SF4">
    <property type="entry name" value="AUTOPHAGY-RELATED PROTEIN 14-RELATED"/>
    <property type="match status" value="1"/>
</dbReference>
<reference evidence="1" key="2">
    <citation type="submission" date="2022-06" db="UniProtKB">
        <authorList>
            <consortium name="EnsemblMetazoa"/>
        </authorList>
    </citation>
    <scope>IDENTIFICATION</scope>
    <source>
        <strain evidence="1">DF5081</strain>
    </source>
</reference>
<reference evidence="2" key="1">
    <citation type="submission" date="2010-08" db="EMBL/GenBank/DDBJ databases">
        <authorList>
            <consortium name="Caenorhabditis japonica Sequencing Consortium"/>
            <person name="Wilson R.K."/>
        </authorList>
    </citation>
    <scope>NUCLEOTIDE SEQUENCE [LARGE SCALE GENOMIC DNA]</scope>
    <source>
        <strain evidence="2">DF5081</strain>
    </source>
</reference>
<proteinExistence type="predicted"/>
<protein>
    <submittedName>
        <fullName evidence="1">Uncharacterized protein</fullName>
    </submittedName>
</protein>
<sequence>NETWKYISKMPEGLNVTPKLHALLEHTIPFVQLHRTLGVTSEQGIEALHAAFNKLLLRFVSIRLPR</sequence>
<name>A0A8R1I923_CAEJA</name>